<evidence type="ECO:0000313" key="3">
    <source>
        <dbReference type="Proteomes" id="UP000202922"/>
    </source>
</evidence>
<evidence type="ECO:0000313" key="2">
    <source>
        <dbReference type="EMBL" id="SMX42147.1"/>
    </source>
</evidence>
<keyword evidence="3" id="KW-1185">Reference proteome</keyword>
<gene>
    <name evidence="2" type="ORF">COL8621_01896</name>
</gene>
<sequence>MSEIVLNKKAWGYVVCTKAPSARSRVNADLPTGIAAGVIVLSAAAGLLSPHVQAGIEAGFGVHMASAAFVSVPMLGYYWFSGQSAKLETEIDFVRNQLRLFVRTRRGSVNSERTLPFYEIRSTFIKRAEKPGGAAGLFVRVMDSEEVIQVACGREDNLRALHDRLVDEFRPSVVKMDGWERVGRRLRRVAA</sequence>
<dbReference type="Proteomes" id="UP000202922">
    <property type="component" value="Unassembled WGS sequence"/>
</dbReference>
<name>A0A238KHI0_9RHOB</name>
<evidence type="ECO:0008006" key="4">
    <source>
        <dbReference type="Google" id="ProtNLM"/>
    </source>
</evidence>
<dbReference type="AlphaFoldDB" id="A0A238KHI0"/>
<keyword evidence="1" id="KW-0472">Membrane</keyword>
<proteinExistence type="predicted"/>
<keyword evidence="1" id="KW-0812">Transmembrane</keyword>
<evidence type="ECO:0000256" key="1">
    <source>
        <dbReference type="SAM" id="Phobius"/>
    </source>
</evidence>
<organism evidence="2 3">
    <name type="scientific">Actibacterium lipolyticum</name>
    <dbReference type="NCBI Taxonomy" id="1524263"/>
    <lineage>
        <taxon>Bacteria</taxon>
        <taxon>Pseudomonadati</taxon>
        <taxon>Pseudomonadota</taxon>
        <taxon>Alphaproteobacteria</taxon>
        <taxon>Rhodobacterales</taxon>
        <taxon>Roseobacteraceae</taxon>
        <taxon>Actibacterium</taxon>
    </lineage>
</organism>
<feature type="transmembrane region" description="Helical" evidence="1">
    <location>
        <begin position="30"/>
        <end position="48"/>
    </location>
</feature>
<dbReference type="EMBL" id="FXYE01000002">
    <property type="protein sequence ID" value="SMX42147.1"/>
    <property type="molecule type" value="Genomic_DNA"/>
</dbReference>
<keyword evidence="1" id="KW-1133">Transmembrane helix</keyword>
<protein>
    <recommendedName>
        <fullName evidence="4">DUF304 domain-containing protein</fullName>
    </recommendedName>
</protein>
<accession>A0A238KHI0</accession>
<reference evidence="3" key="1">
    <citation type="submission" date="2017-05" db="EMBL/GenBank/DDBJ databases">
        <authorList>
            <person name="Rodrigo-Torres L."/>
            <person name="Arahal R. D."/>
            <person name="Lucena T."/>
        </authorList>
    </citation>
    <scope>NUCLEOTIDE SEQUENCE [LARGE SCALE GENOMIC DNA]</scope>
    <source>
        <strain evidence="3">CECT 8621</strain>
    </source>
</reference>
<feature type="transmembrane region" description="Helical" evidence="1">
    <location>
        <begin position="60"/>
        <end position="80"/>
    </location>
</feature>